<dbReference type="EMBL" id="CP023315">
    <property type="protein sequence ID" value="ATC32575.1"/>
    <property type="molecule type" value="Genomic_DNA"/>
</dbReference>
<dbReference type="AlphaFoldDB" id="A0A290MLB2"/>
<organism evidence="2 3">
    <name type="scientific">Caulobacter vibrioides</name>
    <name type="common">Caulobacter crescentus</name>
    <dbReference type="NCBI Taxonomy" id="155892"/>
    <lineage>
        <taxon>Bacteria</taxon>
        <taxon>Pseudomonadati</taxon>
        <taxon>Pseudomonadota</taxon>
        <taxon>Alphaproteobacteria</taxon>
        <taxon>Caulobacterales</taxon>
        <taxon>Caulobacteraceae</taxon>
        <taxon>Caulobacter</taxon>
    </lineage>
</organism>
<keyword evidence="1" id="KW-0472">Membrane</keyword>
<protein>
    <submittedName>
        <fullName evidence="2">Uncharacterized protein</fullName>
    </submittedName>
</protein>
<dbReference type="Proteomes" id="UP000217311">
    <property type="component" value="Chromosome"/>
</dbReference>
<evidence type="ECO:0000313" key="2">
    <source>
        <dbReference type="EMBL" id="ATC32575.1"/>
    </source>
</evidence>
<evidence type="ECO:0000313" key="3">
    <source>
        <dbReference type="Proteomes" id="UP000217311"/>
    </source>
</evidence>
<dbReference type="RefSeq" id="WP_096051990.1">
    <property type="nucleotide sequence ID" value="NZ_CP023315.3"/>
</dbReference>
<gene>
    <name evidence="2" type="ORF">CA606_09580</name>
</gene>
<evidence type="ECO:0000256" key="1">
    <source>
        <dbReference type="SAM" id="Phobius"/>
    </source>
</evidence>
<reference evidence="3" key="1">
    <citation type="submission" date="2017-09" db="EMBL/GenBank/DDBJ databases">
        <title>Genome evolution observed in wild isolates of Caulobacter crescentus.</title>
        <authorList>
            <person name="Ely B."/>
            <person name="Wilson K."/>
            <person name="Scott D."/>
        </authorList>
    </citation>
    <scope>NUCLEOTIDE SEQUENCE [LARGE SCALE GENOMIC DNA]</scope>
    <source>
        <strain evidence="3">CB13b1a</strain>
    </source>
</reference>
<keyword evidence="1" id="KW-1133">Transmembrane helix</keyword>
<sequence>MARKTAYSMGEAQSAFFRACDITKPEPPVLRHGGPCFDWGRATLVALSFVFCAGLATLAYAALA</sequence>
<feature type="transmembrane region" description="Helical" evidence="1">
    <location>
        <begin position="42"/>
        <end position="63"/>
    </location>
</feature>
<proteinExistence type="predicted"/>
<accession>A0A290MLB2</accession>
<keyword evidence="1" id="KW-0812">Transmembrane</keyword>
<name>A0A290MLB2_CAUVI</name>